<dbReference type="GO" id="GO:0003677">
    <property type="term" value="F:DNA binding"/>
    <property type="evidence" value="ECO:0007669"/>
    <property type="project" value="UniProtKB-UniRule"/>
</dbReference>
<evidence type="ECO:0000313" key="8">
    <source>
        <dbReference type="Proteomes" id="UP001206128"/>
    </source>
</evidence>
<comment type="caution">
    <text evidence="7">The sequence shown here is derived from an EMBL/GenBank/DDBJ whole genome shotgun (WGS) entry which is preliminary data.</text>
</comment>
<dbReference type="Gene3D" id="1.10.10.60">
    <property type="entry name" value="Homeodomain-like"/>
    <property type="match status" value="1"/>
</dbReference>
<dbReference type="PANTHER" id="PTHR44846:SF17">
    <property type="entry name" value="GNTR-FAMILY TRANSCRIPTIONAL REGULATOR"/>
    <property type="match status" value="1"/>
</dbReference>
<dbReference type="SUPFAM" id="SSF46689">
    <property type="entry name" value="Homeodomain-like"/>
    <property type="match status" value="1"/>
</dbReference>
<proteinExistence type="predicted"/>
<dbReference type="PROSITE" id="PS50977">
    <property type="entry name" value="HTH_TETR_2"/>
    <property type="match status" value="1"/>
</dbReference>
<keyword evidence="2 4" id="KW-0238">DNA-binding</keyword>
<keyword evidence="8" id="KW-1185">Reference proteome</keyword>
<dbReference type="SMART" id="SM00345">
    <property type="entry name" value="HTH_GNTR"/>
    <property type="match status" value="1"/>
</dbReference>
<dbReference type="SUPFAM" id="SSF46785">
    <property type="entry name" value="Winged helix' DNA-binding domain"/>
    <property type="match status" value="1"/>
</dbReference>
<sequence length="319" mass="34486">MNRVDERGEPPYLRIAGEIRRRISDGELRPGDRVPSARRITQEWGVAIATATKVLATLRQEGLVRAVSGVGTVVADPACHRAPAARRQPRAPEGELSRDRIVHAALGLADAEGLAALSMRRVATELGAATMSLYRHVSGKDELVLLLADTAFGEARLPEHRPAGWRAQLELAARLEWELYQRHPWLAQVISVGKPQLLPNMMLHGEWLVRALTGVGLDAATITYAYITVFNYVRGVAVNLATQTESERDTGMRDAEWMEANGDAVLSAMASAGTVPSLVGLFTRNEVDYNLDGLFEFGLGRLLDGIAALIGTPGPDAAG</sequence>
<dbReference type="AlphaFoldDB" id="A0AAE3GDF9"/>
<accession>A0AAE3GDF9</accession>
<dbReference type="PANTHER" id="PTHR44846">
    <property type="entry name" value="MANNOSYL-D-GLYCERATE TRANSPORT/METABOLISM SYSTEM REPRESSOR MNGR-RELATED"/>
    <property type="match status" value="1"/>
</dbReference>
<dbReference type="SUPFAM" id="SSF48498">
    <property type="entry name" value="Tetracyclin repressor-like, C-terminal domain"/>
    <property type="match status" value="1"/>
</dbReference>
<dbReference type="InterPro" id="IPR036271">
    <property type="entry name" value="Tet_transcr_reg_TetR-rel_C_sf"/>
</dbReference>
<dbReference type="Pfam" id="PF00392">
    <property type="entry name" value="GntR"/>
    <property type="match status" value="1"/>
</dbReference>
<dbReference type="InterPro" id="IPR036388">
    <property type="entry name" value="WH-like_DNA-bd_sf"/>
</dbReference>
<dbReference type="Proteomes" id="UP001206128">
    <property type="component" value="Unassembled WGS sequence"/>
</dbReference>
<dbReference type="InterPro" id="IPR009057">
    <property type="entry name" value="Homeodomain-like_sf"/>
</dbReference>
<keyword evidence="3" id="KW-0804">Transcription</keyword>
<gene>
    <name evidence="7" type="ORF">LX83_003130</name>
</gene>
<dbReference type="GO" id="GO:0045892">
    <property type="term" value="P:negative regulation of DNA-templated transcription"/>
    <property type="evidence" value="ECO:0007669"/>
    <property type="project" value="InterPro"/>
</dbReference>
<dbReference type="Gene3D" id="1.10.10.10">
    <property type="entry name" value="Winged helix-like DNA-binding domain superfamily/Winged helix DNA-binding domain"/>
    <property type="match status" value="1"/>
</dbReference>
<dbReference type="InterPro" id="IPR004111">
    <property type="entry name" value="Repressor_TetR_C"/>
</dbReference>
<dbReference type="Pfam" id="PF02909">
    <property type="entry name" value="TetR_C_1"/>
    <property type="match status" value="1"/>
</dbReference>
<feature type="domain" description="HTH tetR-type" evidence="6">
    <location>
        <begin position="95"/>
        <end position="155"/>
    </location>
</feature>
<dbReference type="EMBL" id="JAMTCK010000006">
    <property type="protein sequence ID" value="MCP2166271.1"/>
    <property type="molecule type" value="Genomic_DNA"/>
</dbReference>
<protein>
    <submittedName>
        <fullName evidence="7">Transcriptional regulator, TetR family</fullName>
    </submittedName>
</protein>
<feature type="domain" description="HTH gntR-type" evidence="5">
    <location>
        <begin position="9"/>
        <end position="77"/>
    </location>
</feature>
<dbReference type="GO" id="GO:0003700">
    <property type="term" value="F:DNA-binding transcription factor activity"/>
    <property type="evidence" value="ECO:0007669"/>
    <property type="project" value="InterPro"/>
</dbReference>
<dbReference type="InterPro" id="IPR000524">
    <property type="entry name" value="Tscrpt_reg_HTH_GntR"/>
</dbReference>
<evidence type="ECO:0000256" key="1">
    <source>
        <dbReference type="ARBA" id="ARBA00023015"/>
    </source>
</evidence>
<evidence type="ECO:0000259" key="5">
    <source>
        <dbReference type="PROSITE" id="PS50949"/>
    </source>
</evidence>
<dbReference type="Pfam" id="PF00440">
    <property type="entry name" value="TetR_N"/>
    <property type="match status" value="1"/>
</dbReference>
<dbReference type="PROSITE" id="PS50949">
    <property type="entry name" value="HTH_GNTR"/>
    <property type="match status" value="1"/>
</dbReference>
<feature type="DNA-binding region" description="H-T-H motif" evidence="4">
    <location>
        <begin position="118"/>
        <end position="137"/>
    </location>
</feature>
<dbReference type="InterPro" id="IPR050679">
    <property type="entry name" value="Bact_HTH_transcr_reg"/>
</dbReference>
<dbReference type="CDD" id="cd07377">
    <property type="entry name" value="WHTH_GntR"/>
    <property type="match status" value="1"/>
</dbReference>
<keyword evidence="1" id="KW-0805">Transcription regulation</keyword>
<reference evidence="7" key="1">
    <citation type="submission" date="2022-06" db="EMBL/GenBank/DDBJ databases">
        <title>Genomic Encyclopedia of Archaeal and Bacterial Type Strains, Phase II (KMG-II): from individual species to whole genera.</title>
        <authorList>
            <person name="Goeker M."/>
        </authorList>
    </citation>
    <scope>NUCLEOTIDE SEQUENCE</scope>
    <source>
        <strain evidence="7">DSM 43935</strain>
    </source>
</reference>
<evidence type="ECO:0000256" key="4">
    <source>
        <dbReference type="PROSITE-ProRule" id="PRU00335"/>
    </source>
</evidence>
<evidence type="ECO:0000259" key="6">
    <source>
        <dbReference type="PROSITE" id="PS50977"/>
    </source>
</evidence>
<name>A0AAE3GDF9_9PSEU</name>
<dbReference type="InterPro" id="IPR001647">
    <property type="entry name" value="HTH_TetR"/>
</dbReference>
<evidence type="ECO:0000256" key="2">
    <source>
        <dbReference type="ARBA" id="ARBA00023125"/>
    </source>
</evidence>
<dbReference type="Gene3D" id="1.10.357.10">
    <property type="entry name" value="Tetracycline Repressor, domain 2"/>
    <property type="match status" value="1"/>
</dbReference>
<evidence type="ECO:0000313" key="7">
    <source>
        <dbReference type="EMBL" id="MCP2166271.1"/>
    </source>
</evidence>
<dbReference type="InterPro" id="IPR036390">
    <property type="entry name" value="WH_DNA-bd_sf"/>
</dbReference>
<organism evidence="7 8">
    <name type="scientific">Goodfellowiella coeruleoviolacea</name>
    <dbReference type="NCBI Taxonomy" id="334858"/>
    <lineage>
        <taxon>Bacteria</taxon>
        <taxon>Bacillati</taxon>
        <taxon>Actinomycetota</taxon>
        <taxon>Actinomycetes</taxon>
        <taxon>Pseudonocardiales</taxon>
        <taxon>Pseudonocardiaceae</taxon>
        <taxon>Goodfellowiella</taxon>
    </lineage>
</organism>
<evidence type="ECO:0000256" key="3">
    <source>
        <dbReference type="ARBA" id="ARBA00023163"/>
    </source>
</evidence>